<evidence type="ECO:0000313" key="4">
    <source>
        <dbReference type="Proteomes" id="UP000278627"/>
    </source>
</evidence>
<proteinExistence type="predicted"/>
<dbReference type="WBParaSite" id="BPAG_0000982101-mRNA-1">
    <property type="protein sequence ID" value="BPAG_0000982101-mRNA-1"/>
    <property type="gene ID" value="BPAG_0000982101"/>
</dbReference>
<dbReference type="EMBL" id="UZAD01013165">
    <property type="protein sequence ID" value="VDN90969.1"/>
    <property type="molecule type" value="Genomic_DNA"/>
</dbReference>
<gene>
    <name evidence="3" type="ORF">BPAG_LOCUS9783</name>
</gene>
<dbReference type="CDD" id="cd20379">
    <property type="entry name" value="Tudor_dTUD-like"/>
    <property type="match status" value="1"/>
</dbReference>
<name>A0A158PRB2_BRUPA</name>
<accession>A0A158PRB2</accession>
<evidence type="ECO:0000256" key="1">
    <source>
        <dbReference type="SAM" id="MobiDB-lite"/>
    </source>
</evidence>
<dbReference type="AlphaFoldDB" id="A0A158PRB2"/>
<reference evidence="3 4" key="2">
    <citation type="submission" date="2018-11" db="EMBL/GenBank/DDBJ databases">
        <authorList>
            <consortium name="Pathogen Informatics"/>
        </authorList>
    </citation>
    <scope>NUCLEOTIDE SEQUENCE [LARGE SCALE GENOMIC DNA]</scope>
</reference>
<evidence type="ECO:0000313" key="3">
    <source>
        <dbReference type="EMBL" id="VDN90969.1"/>
    </source>
</evidence>
<dbReference type="Pfam" id="PF00567">
    <property type="entry name" value="TUDOR"/>
    <property type="match status" value="1"/>
</dbReference>
<dbReference type="Proteomes" id="UP000278627">
    <property type="component" value="Unassembled WGS sequence"/>
</dbReference>
<dbReference type="Gene3D" id="2.30.30.140">
    <property type="match status" value="1"/>
</dbReference>
<dbReference type="InterPro" id="IPR002999">
    <property type="entry name" value="Tudor"/>
</dbReference>
<evidence type="ECO:0000259" key="2">
    <source>
        <dbReference type="Pfam" id="PF00567"/>
    </source>
</evidence>
<evidence type="ECO:0000313" key="5">
    <source>
        <dbReference type="WBParaSite" id="BPAG_0000982101-mRNA-1"/>
    </source>
</evidence>
<feature type="region of interest" description="Disordered" evidence="1">
    <location>
        <begin position="764"/>
        <end position="822"/>
    </location>
</feature>
<sequence length="822" mass="93516">MYLARIVAVSHIEGQSVGFYSLTRLIVKSRISFIELINWGKKMSDELIKVVNFDGFISHVSDSGEGSEVIIYVAHVVSDDSRIQEGGETGAAQDLFNREDHVSNNDNNFGTIFTIRVGQCVERVAAKDISENERLTKVRLIDKGIDVEVERNALFPSTSCDKIDTDCMCPILVIDAGEEQREVAAQISGRECRCINGNLVVIPSVGLCVKGRLLVSYGNGGYAELKDISLVPAEEQEKFTMEDISESNVNMSPMPEHTEPLRYHCDSTACRRNALGGNDEKYEQGEYDDMMNAYGNEAYTFTENHFTNQCNNQFDRNSAAVGNGMSFDRRNYDEGFPGARFDCDREEMDDMYVMESRSDLPYKQHAFKEYVPYVYPRTMRIRFDKIDSSLADTFSVFEPNIFTTVERILHEGRQRYSTCPQFDMSLVHQLNGVGCLVKASVDSGCRSLCRAEIIKFANSTNRFSVYLVDYGFYKWIKFNDVFDISVINKRDKILFLPVALFHCRLEKCANGIRLQHLEKGGEYEITIKSRDSEGIFNVHIDRIDDDDGDEDTQTNTRDPLVSFNFNGYSNLFAPWCSCSSLQCISSAFLRAFQRNMEIGEVLRRNSLMSTMITNMPFSTWSKPGICGFGIPYPMIMPVMVPTILNFGEIISRNQGNRSFAQFGGGDNARDSFFINKDMRTSYRRGYDRSWNCEEGRYRPIECNREFDYNDNFEESINLQNRNTFGQTFHRNNGCWGRRGERNTTNRGCRSGKCGPHINTDDLNAVHENFSSDGPEYANPDMENKRSEPIICSESSEQELPPQQNQHVNPLADFDKNTTGNES</sequence>
<feature type="domain" description="Tudor" evidence="2">
    <location>
        <begin position="420"/>
        <end position="506"/>
    </location>
</feature>
<reference evidence="5" key="1">
    <citation type="submission" date="2016-04" db="UniProtKB">
        <authorList>
            <consortium name="WormBaseParasite"/>
        </authorList>
    </citation>
    <scope>IDENTIFICATION</scope>
</reference>
<protein>
    <submittedName>
        <fullName evidence="5">Tudor domain-containing protein</fullName>
    </submittedName>
</protein>
<keyword evidence="4" id="KW-1185">Reference proteome</keyword>
<dbReference type="SUPFAM" id="SSF63748">
    <property type="entry name" value="Tudor/PWWP/MBT"/>
    <property type="match status" value="1"/>
</dbReference>
<organism evidence="5">
    <name type="scientific">Brugia pahangi</name>
    <name type="common">Filarial nematode worm</name>
    <dbReference type="NCBI Taxonomy" id="6280"/>
    <lineage>
        <taxon>Eukaryota</taxon>
        <taxon>Metazoa</taxon>
        <taxon>Ecdysozoa</taxon>
        <taxon>Nematoda</taxon>
        <taxon>Chromadorea</taxon>
        <taxon>Rhabditida</taxon>
        <taxon>Spirurina</taxon>
        <taxon>Spiruromorpha</taxon>
        <taxon>Filarioidea</taxon>
        <taxon>Onchocercidae</taxon>
        <taxon>Brugia</taxon>
    </lineage>
</organism>